<evidence type="ECO:0000259" key="1">
    <source>
        <dbReference type="PROSITE" id="PS50995"/>
    </source>
</evidence>
<dbReference type="Pfam" id="PF01047">
    <property type="entry name" value="MarR"/>
    <property type="match status" value="1"/>
</dbReference>
<name>A0ABV2ZHD2_9ACTN</name>
<dbReference type="InterPro" id="IPR036388">
    <property type="entry name" value="WH-like_DNA-bd_sf"/>
</dbReference>
<dbReference type="InterPro" id="IPR036390">
    <property type="entry name" value="WH_DNA-bd_sf"/>
</dbReference>
<sequence>MEETRWLDAEEQRAWRAYCSASALLEDTLDQQLRSTLGVPQVYYAVMTRLSEAPGRSLRMTDIAEQLKISRSRLTHMIRRLEEEGWVRREGCPTDKRSQFTVLTDEGMAAVERTAPGHVNTVRAAVFDRLTTQQARYFAEICETILGALTDPHGPAATGLPWRR</sequence>
<dbReference type="PRINTS" id="PR00598">
    <property type="entry name" value="HTHMARR"/>
</dbReference>
<reference evidence="2 3" key="1">
    <citation type="submission" date="2024-06" db="EMBL/GenBank/DDBJ databases">
        <title>The Natural Products Discovery Center: Release of the First 8490 Sequenced Strains for Exploring Actinobacteria Biosynthetic Diversity.</title>
        <authorList>
            <person name="Kalkreuter E."/>
            <person name="Kautsar S.A."/>
            <person name="Yang D."/>
            <person name="Bader C.D."/>
            <person name="Teijaro C.N."/>
            <person name="Fluegel L."/>
            <person name="Davis C.M."/>
            <person name="Simpson J.R."/>
            <person name="Lauterbach L."/>
            <person name="Steele A.D."/>
            <person name="Gui C."/>
            <person name="Meng S."/>
            <person name="Li G."/>
            <person name="Viehrig K."/>
            <person name="Ye F."/>
            <person name="Su P."/>
            <person name="Kiefer A.F."/>
            <person name="Nichols A."/>
            <person name="Cepeda A.J."/>
            <person name="Yan W."/>
            <person name="Fan B."/>
            <person name="Jiang Y."/>
            <person name="Adhikari A."/>
            <person name="Zheng C.-J."/>
            <person name="Schuster L."/>
            <person name="Cowan T.M."/>
            <person name="Smanski M.J."/>
            <person name="Chevrette M.G."/>
            <person name="De Carvalho L.P.S."/>
            <person name="Shen B."/>
        </authorList>
    </citation>
    <scope>NUCLEOTIDE SEQUENCE [LARGE SCALE GENOMIC DNA]</scope>
    <source>
        <strain evidence="2 3">NPDC033843</strain>
    </source>
</reference>
<dbReference type="SUPFAM" id="SSF46785">
    <property type="entry name" value="Winged helix' DNA-binding domain"/>
    <property type="match status" value="1"/>
</dbReference>
<protein>
    <submittedName>
        <fullName evidence="2">MarR family transcriptional regulator</fullName>
    </submittedName>
</protein>
<proteinExistence type="predicted"/>
<dbReference type="SMART" id="SM00347">
    <property type="entry name" value="HTH_MARR"/>
    <property type="match status" value="1"/>
</dbReference>
<evidence type="ECO:0000313" key="2">
    <source>
        <dbReference type="EMBL" id="MEU3781967.1"/>
    </source>
</evidence>
<feature type="domain" description="HTH marR-type" evidence="1">
    <location>
        <begin position="1"/>
        <end position="147"/>
    </location>
</feature>
<gene>
    <name evidence="2" type="ORF">AB0E89_15500</name>
</gene>
<dbReference type="InterPro" id="IPR039422">
    <property type="entry name" value="MarR/SlyA-like"/>
</dbReference>
<dbReference type="Proteomes" id="UP001550739">
    <property type="component" value="Unassembled WGS sequence"/>
</dbReference>
<dbReference type="PROSITE" id="PS50995">
    <property type="entry name" value="HTH_MARR_2"/>
    <property type="match status" value="1"/>
</dbReference>
<accession>A0ABV2ZHD2</accession>
<keyword evidence="3" id="KW-1185">Reference proteome</keyword>
<dbReference type="PANTHER" id="PTHR33164:SF99">
    <property type="entry name" value="MARR FAMILY REGULATORY PROTEIN"/>
    <property type="match status" value="1"/>
</dbReference>
<dbReference type="Gene3D" id="1.10.10.10">
    <property type="entry name" value="Winged helix-like DNA-binding domain superfamily/Winged helix DNA-binding domain"/>
    <property type="match status" value="1"/>
</dbReference>
<comment type="caution">
    <text evidence="2">The sequence shown here is derived from an EMBL/GenBank/DDBJ whole genome shotgun (WGS) entry which is preliminary data.</text>
</comment>
<dbReference type="PANTHER" id="PTHR33164">
    <property type="entry name" value="TRANSCRIPTIONAL REGULATOR, MARR FAMILY"/>
    <property type="match status" value="1"/>
</dbReference>
<dbReference type="EMBL" id="JBEZVE010000007">
    <property type="protein sequence ID" value="MEU3781967.1"/>
    <property type="molecule type" value="Genomic_DNA"/>
</dbReference>
<evidence type="ECO:0000313" key="3">
    <source>
        <dbReference type="Proteomes" id="UP001550739"/>
    </source>
</evidence>
<dbReference type="RefSeq" id="WP_334581978.1">
    <property type="nucleotide sequence ID" value="NZ_JBEZVE010000007.1"/>
</dbReference>
<dbReference type="InterPro" id="IPR000835">
    <property type="entry name" value="HTH_MarR-typ"/>
</dbReference>
<organism evidence="2 3">
    <name type="scientific">Streptomyces sp. 900129855</name>
    <dbReference type="NCBI Taxonomy" id="3155129"/>
    <lineage>
        <taxon>Bacteria</taxon>
        <taxon>Bacillati</taxon>
        <taxon>Actinomycetota</taxon>
        <taxon>Actinomycetes</taxon>
        <taxon>Kitasatosporales</taxon>
        <taxon>Streptomycetaceae</taxon>
        <taxon>Streptomyces</taxon>
    </lineage>
</organism>